<evidence type="ECO:0000256" key="1">
    <source>
        <dbReference type="ARBA" id="ARBA00000085"/>
    </source>
</evidence>
<dbReference type="PROSITE" id="PS50113">
    <property type="entry name" value="PAC"/>
    <property type="match status" value="2"/>
</dbReference>
<dbReference type="SMART" id="SM00388">
    <property type="entry name" value="HisKA"/>
    <property type="match status" value="1"/>
</dbReference>
<dbReference type="AlphaFoldDB" id="A0A2D0N0P8"/>
<dbReference type="Gene3D" id="3.30.565.10">
    <property type="entry name" value="Histidine kinase-like ATPase, C-terminal domain"/>
    <property type="match status" value="1"/>
</dbReference>
<dbReference type="GO" id="GO:0000155">
    <property type="term" value="F:phosphorelay sensor kinase activity"/>
    <property type="evidence" value="ECO:0007669"/>
    <property type="project" value="InterPro"/>
</dbReference>
<dbReference type="PANTHER" id="PTHR43304:SF1">
    <property type="entry name" value="PAC DOMAIN-CONTAINING PROTEIN"/>
    <property type="match status" value="1"/>
</dbReference>
<dbReference type="SUPFAM" id="SSF47384">
    <property type="entry name" value="Homodimeric domain of signal transducing histidine kinase"/>
    <property type="match status" value="1"/>
</dbReference>
<dbReference type="InterPro" id="IPR005467">
    <property type="entry name" value="His_kinase_dom"/>
</dbReference>
<dbReference type="FunFam" id="3.30.565.10:FF:000006">
    <property type="entry name" value="Sensor histidine kinase WalK"/>
    <property type="match status" value="1"/>
</dbReference>
<dbReference type="InterPro" id="IPR003594">
    <property type="entry name" value="HATPase_dom"/>
</dbReference>
<evidence type="ECO:0000259" key="8">
    <source>
        <dbReference type="PROSITE" id="PS50113"/>
    </source>
</evidence>
<dbReference type="InterPro" id="IPR003661">
    <property type="entry name" value="HisK_dim/P_dom"/>
</dbReference>
<dbReference type="NCBIfam" id="TIGR00229">
    <property type="entry name" value="sensory_box"/>
    <property type="match status" value="2"/>
</dbReference>
<dbReference type="InterPro" id="IPR036097">
    <property type="entry name" value="HisK_dim/P_sf"/>
</dbReference>
<name>A0A2D0N0P8_FLAN2</name>
<dbReference type="PANTHER" id="PTHR43304">
    <property type="entry name" value="PHYTOCHROME-LIKE PROTEIN CPH1"/>
    <property type="match status" value="1"/>
</dbReference>
<evidence type="ECO:0000256" key="5">
    <source>
        <dbReference type="ARBA" id="ARBA00022777"/>
    </source>
</evidence>
<keyword evidence="4" id="KW-0808">Transferase</keyword>
<organism evidence="9 10">
    <name type="scientific">Flavilitoribacter nigricans (strain ATCC 23147 / DSM 23189 / NBRC 102662 / NCIMB 1420 / SS-2)</name>
    <name type="common">Lewinella nigricans</name>
    <dbReference type="NCBI Taxonomy" id="1122177"/>
    <lineage>
        <taxon>Bacteria</taxon>
        <taxon>Pseudomonadati</taxon>
        <taxon>Bacteroidota</taxon>
        <taxon>Saprospiria</taxon>
        <taxon>Saprospirales</taxon>
        <taxon>Lewinellaceae</taxon>
        <taxon>Flavilitoribacter</taxon>
    </lineage>
</organism>
<dbReference type="EMBL" id="PDUD01000047">
    <property type="protein sequence ID" value="PHN01948.1"/>
    <property type="molecule type" value="Genomic_DNA"/>
</dbReference>
<feature type="domain" description="Histidine kinase" evidence="6">
    <location>
        <begin position="775"/>
        <end position="990"/>
    </location>
</feature>
<evidence type="ECO:0000256" key="4">
    <source>
        <dbReference type="ARBA" id="ARBA00022679"/>
    </source>
</evidence>
<dbReference type="InterPro" id="IPR000014">
    <property type="entry name" value="PAS"/>
</dbReference>
<dbReference type="InterPro" id="IPR035965">
    <property type="entry name" value="PAS-like_dom_sf"/>
</dbReference>
<dbReference type="RefSeq" id="WP_099154682.1">
    <property type="nucleotide sequence ID" value="NZ_PDUD01000047.1"/>
</dbReference>
<dbReference type="Pfam" id="PF13426">
    <property type="entry name" value="PAS_9"/>
    <property type="match status" value="2"/>
</dbReference>
<evidence type="ECO:0000256" key="2">
    <source>
        <dbReference type="ARBA" id="ARBA00012438"/>
    </source>
</evidence>
<dbReference type="Pfam" id="PF00512">
    <property type="entry name" value="HisKA"/>
    <property type="match status" value="1"/>
</dbReference>
<dbReference type="InterPro" id="IPR004358">
    <property type="entry name" value="Sig_transdc_His_kin-like_C"/>
</dbReference>
<dbReference type="PROSITE" id="PS50112">
    <property type="entry name" value="PAS"/>
    <property type="match status" value="1"/>
</dbReference>
<evidence type="ECO:0000256" key="3">
    <source>
        <dbReference type="ARBA" id="ARBA00022553"/>
    </source>
</evidence>
<dbReference type="EC" id="2.7.13.3" evidence="2"/>
<dbReference type="Pfam" id="PF02518">
    <property type="entry name" value="HATPase_c"/>
    <property type="match status" value="1"/>
</dbReference>
<accession>A0A2D0N0P8</accession>
<keyword evidence="3" id="KW-0597">Phosphoprotein</keyword>
<comment type="caution">
    <text evidence="9">The sequence shown here is derived from an EMBL/GenBank/DDBJ whole genome shotgun (WGS) entry which is preliminary data.</text>
</comment>
<gene>
    <name evidence="9" type="ORF">CRP01_34720</name>
</gene>
<sequence>MDTATTQRSLKLLEGIHRAIPCLLATSDFVGNLETSLRILGKALSLDAVFVSVLEPPIPVTGDDGGLIRTPLVLEKQAGVWRELLNRKVDCEPLQYKENLLTSPRADRPIIGEFSEFFDKIDLNWNVKSEDWVHLMPLYSNGALKGVLGFGVEAGSAKKLEFYQGFIGTFIETLANWLERYEVFKLVRSERDQLRDLVNMGEPLAVKDAELRPNWEYSISDAQLLNRKIVTTIPDHVFIIDLHDHSNLYSNRSNFLGYSLENIDDPFEFFQQLIHPDDIGPAFENFFEKLSGAADDDIIESEYRMYTKTGEVVWFNERVKVFKRDKQGAVWQYLNILQDITNRKKAQAAEEKSKERYKNFVTYSTDGIYYMNCGVPIDTRLTTDEQLKLYYDNAYIEDANPAIAQMYNLEQEGDLIGATVMELHQGEHFEINQRSFLDFIKNGYRVEHIETIETTADGNKRYFQNSAVGDIVNGKLIGIWGTQQDITAKREAEIARHESDILFRNLFEKNPLGVAISDASGKLLRCNQRFAQMLGYDLDEMHQMTFMDITHPEEIDQEWKTVGEAMEKQMSLMVMEKRYIHREGHIVWANINMSLWYNEDKSLRLAMGMIEDITEKRKIRLKLEENEAFQKAILSTLPDLKFRISKDGVYLDHYSSPNDDQDLLVPPQAFLGKNVFEVLPDYLANATLINIKKAIETKQLHSFEYMLPIRGNMFHFEIRINAINENEVIAIVRNVSERNWAQVELKNKVRELDDKNRQLKDYIDSNMQLENFAYIASHDLREPLRTMGTFAQLLEKKYADQLDSTAKTYIDFVVQGSRNLNNLIEDLLVYSRIQMQENRLEIIDLPELLQEVTSGLKESIEEQNATIQFHGIPAEVTANPNRLKQLFQNLMANAIKFKKQNVPVEVQVNCRDLGDSLEFEIKDNGIGIDEEFHEKIFLLFKKLHSRKDFQGTGLGLAICKKVVEQMRGEIWLESIPNEGSSFFFTMPKNQQRLGD</sequence>
<dbReference type="InterPro" id="IPR001610">
    <property type="entry name" value="PAC"/>
</dbReference>
<evidence type="ECO:0000313" key="9">
    <source>
        <dbReference type="EMBL" id="PHN01948.1"/>
    </source>
</evidence>
<evidence type="ECO:0000259" key="6">
    <source>
        <dbReference type="PROSITE" id="PS50109"/>
    </source>
</evidence>
<dbReference type="PROSITE" id="PS50109">
    <property type="entry name" value="HIS_KIN"/>
    <property type="match status" value="1"/>
</dbReference>
<feature type="domain" description="PAC" evidence="8">
    <location>
        <begin position="299"/>
        <end position="352"/>
    </location>
</feature>
<protein>
    <recommendedName>
        <fullName evidence="2">histidine kinase</fullName>
        <ecNumber evidence="2">2.7.13.3</ecNumber>
    </recommendedName>
</protein>
<dbReference type="OrthoDB" id="9124519at2"/>
<dbReference type="InterPro" id="IPR036890">
    <property type="entry name" value="HATPase_C_sf"/>
</dbReference>
<keyword evidence="10" id="KW-1185">Reference proteome</keyword>
<dbReference type="SUPFAM" id="SSF55874">
    <property type="entry name" value="ATPase domain of HSP90 chaperone/DNA topoisomerase II/histidine kinase"/>
    <property type="match status" value="1"/>
</dbReference>
<dbReference type="SMART" id="SM00091">
    <property type="entry name" value="PAS"/>
    <property type="match status" value="2"/>
</dbReference>
<dbReference type="Gene3D" id="3.30.450.20">
    <property type="entry name" value="PAS domain"/>
    <property type="match status" value="4"/>
</dbReference>
<proteinExistence type="predicted"/>
<dbReference type="InterPro" id="IPR013655">
    <property type="entry name" value="PAS_fold_3"/>
</dbReference>
<keyword evidence="5" id="KW-0418">Kinase</keyword>
<dbReference type="Pfam" id="PF08447">
    <property type="entry name" value="PAS_3"/>
    <property type="match status" value="1"/>
</dbReference>
<dbReference type="PRINTS" id="PR00344">
    <property type="entry name" value="BCTRLSENSOR"/>
</dbReference>
<dbReference type="SMART" id="SM00387">
    <property type="entry name" value="HATPase_c"/>
    <property type="match status" value="1"/>
</dbReference>
<dbReference type="Gene3D" id="1.10.287.130">
    <property type="match status" value="1"/>
</dbReference>
<dbReference type="SMART" id="SM00086">
    <property type="entry name" value="PAC"/>
    <property type="match status" value="3"/>
</dbReference>
<dbReference type="SUPFAM" id="SSF55785">
    <property type="entry name" value="PYP-like sensor domain (PAS domain)"/>
    <property type="match status" value="4"/>
</dbReference>
<dbReference type="InterPro" id="IPR052162">
    <property type="entry name" value="Sensor_kinase/Photoreceptor"/>
</dbReference>
<feature type="domain" description="PAC" evidence="8">
    <location>
        <begin position="573"/>
        <end position="625"/>
    </location>
</feature>
<dbReference type="InterPro" id="IPR000700">
    <property type="entry name" value="PAS-assoc_C"/>
</dbReference>
<comment type="catalytic activity">
    <reaction evidence="1">
        <text>ATP + protein L-histidine = ADP + protein N-phospho-L-histidine.</text>
        <dbReference type="EC" id="2.7.13.3"/>
    </reaction>
</comment>
<dbReference type="CDD" id="cd00130">
    <property type="entry name" value="PAS"/>
    <property type="match status" value="2"/>
</dbReference>
<feature type="domain" description="PAS" evidence="7">
    <location>
        <begin position="499"/>
        <end position="569"/>
    </location>
</feature>
<dbReference type="Proteomes" id="UP000223913">
    <property type="component" value="Unassembled WGS sequence"/>
</dbReference>
<evidence type="ECO:0000259" key="7">
    <source>
        <dbReference type="PROSITE" id="PS50112"/>
    </source>
</evidence>
<dbReference type="CDD" id="cd00082">
    <property type="entry name" value="HisKA"/>
    <property type="match status" value="1"/>
</dbReference>
<reference evidence="9 10" key="1">
    <citation type="submission" date="2017-10" db="EMBL/GenBank/DDBJ databases">
        <title>The draft genome sequence of Lewinella nigricans NBRC 102662.</title>
        <authorList>
            <person name="Wang K."/>
        </authorList>
    </citation>
    <scope>NUCLEOTIDE SEQUENCE [LARGE SCALE GENOMIC DNA]</scope>
    <source>
        <strain evidence="9 10">NBRC 102662</strain>
    </source>
</reference>
<evidence type="ECO:0000313" key="10">
    <source>
        <dbReference type="Proteomes" id="UP000223913"/>
    </source>
</evidence>